<feature type="transmembrane region" description="Helical" evidence="1">
    <location>
        <begin position="523"/>
        <end position="546"/>
    </location>
</feature>
<keyword evidence="4" id="KW-1185">Reference proteome</keyword>
<evidence type="ECO:0000313" key="3">
    <source>
        <dbReference type="EMBL" id="NER18661.1"/>
    </source>
</evidence>
<protein>
    <recommendedName>
        <fullName evidence="2">Peptidase M1 membrane alanine aminopeptidase domain-containing protein</fullName>
    </recommendedName>
</protein>
<feature type="transmembrane region" description="Helical" evidence="1">
    <location>
        <begin position="404"/>
        <end position="432"/>
    </location>
</feature>
<evidence type="ECO:0000313" key="4">
    <source>
        <dbReference type="Proteomes" id="UP000474296"/>
    </source>
</evidence>
<feature type="transmembrane region" description="Helical" evidence="1">
    <location>
        <begin position="567"/>
        <end position="588"/>
    </location>
</feature>
<dbReference type="AlphaFoldDB" id="A0A6M0CLA7"/>
<dbReference type="GO" id="GO:0005737">
    <property type="term" value="C:cytoplasm"/>
    <property type="evidence" value="ECO:0007669"/>
    <property type="project" value="TreeGrafter"/>
</dbReference>
<dbReference type="PANTHER" id="PTHR11533:SF174">
    <property type="entry name" value="PUROMYCIN-SENSITIVE AMINOPEPTIDASE-RELATED"/>
    <property type="match status" value="1"/>
</dbReference>
<dbReference type="EMBL" id="JAABOQ010000006">
    <property type="protein sequence ID" value="NER18661.1"/>
    <property type="molecule type" value="Genomic_DNA"/>
</dbReference>
<keyword evidence="1" id="KW-0812">Transmembrane</keyword>
<dbReference type="InterPro" id="IPR014782">
    <property type="entry name" value="Peptidase_M1_dom"/>
</dbReference>
<feature type="transmembrane region" description="Helical" evidence="1">
    <location>
        <begin position="476"/>
        <end position="493"/>
    </location>
</feature>
<evidence type="ECO:0000256" key="1">
    <source>
        <dbReference type="SAM" id="Phobius"/>
    </source>
</evidence>
<evidence type="ECO:0000259" key="2">
    <source>
        <dbReference type="Pfam" id="PF01433"/>
    </source>
</evidence>
<accession>A0A6M0CLA7</accession>
<dbReference type="PANTHER" id="PTHR11533">
    <property type="entry name" value="PROTEASE M1 ZINC METALLOPROTEASE"/>
    <property type="match status" value="1"/>
</dbReference>
<reference evidence="3 4" key="1">
    <citation type="submission" date="2020-01" db="EMBL/GenBank/DDBJ databases">
        <title>Spongiivirga citrea KCTC 32990T.</title>
        <authorList>
            <person name="Wang G."/>
        </authorList>
    </citation>
    <scope>NUCLEOTIDE SEQUENCE [LARGE SCALE GENOMIC DNA]</scope>
    <source>
        <strain evidence="3 4">KCTC 32990</strain>
    </source>
</reference>
<feature type="transmembrane region" description="Helical" evidence="1">
    <location>
        <begin position="248"/>
        <end position="267"/>
    </location>
</feature>
<feature type="transmembrane region" description="Helical" evidence="1">
    <location>
        <begin position="101"/>
        <end position="131"/>
    </location>
</feature>
<dbReference type="Proteomes" id="UP000474296">
    <property type="component" value="Unassembled WGS sequence"/>
</dbReference>
<feature type="transmembrane region" description="Helical" evidence="1">
    <location>
        <begin position="180"/>
        <end position="196"/>
    </location>
</feature>
<dbReference type="Pfam" id="PF01433">
    <property type="entry name" value="Peptidase_M1"/>
    <property type="match status" value="1"/>
</dbReference>
<proteinExistence type="predicted"/>
<feature type="transmembrane region" description="Helical" evidence="1">
    <location>
        <begin position="367"/>
        <end position="383"/>
    </location>
</feature>
<dbReference type="InterPro" id="IPR027268">
    <property type="entry name" value="Peptidase_M4/M1_CTD_sf"/>
</dbReference>
<gene>
    <name evidence="3" type="ORF">GWK10_15690</name>
</gene>
<organism evidence="3 4">
    <name type="scientific">Spongiivirga citrea</name>
    <dbReference type="NCBI Taxonomy" id="1481457"/>
    <lineage>
        <taxon>Bacteria</taxon>
        <taxon>Pseudomonadati</taxon>
        <taxon>Bacteroidota</taxon>
        <taxon>Flavobacteriia</taxon>
        <taxon>Flavobacteriales</taxon>
        <taxon>Flavobacteriaceae</taxon>
        <taxon>Spongiivirga</taxon>
    </lineage>
</organism>
<dbReference type="GO" id="GO:0016020">
    <property type="term" value="C:membrane"/>
    <property type="evidence" value="ECO:0007669"/>
    <property type="project" value="TreeGrafter"/>
</dbReference>
<keyword evidence="1" id="KW-1133">Transmembrane helix</keyword>
<dbReference type="GO" id="GO:0043171">
    <property type="term" value="P:peptide catabolic process"/>
    <property type="evidence" value="ECO:0007669"/>
    <property type="project" value="TreeGrafter"/>
</dbReference>
<sequence length="1194" mass="135818">MFKTFFFGELRYSLRQPMVYIFLLIIGLLVFGATASDNVTIGGAVGNVYRNSPYTLGQYTSIMTLFGLLMATAFFNYAALREHNHNFNEILFTTPLGKAGYFFGRFFGALILGTVPMLGIFLGMIIGTYVAPVAGWVDAERYTSFTAEMFINNYFLFILPNMFFAGAIIYGLAKKFKSTVISFVGSLIIVVVYALAGSLTSDIENETIAGLTDIFAISTYDITTKYYTSVERNTLSPGFSGLLLYNRLLWVGIGTIILLLSYFSFSFKEKSKKVKKTVEAKVVKPITAFSLPKATSSFSAKTEWLQFKSFFAVNFLSIVKSVPFKILSLFSVIIIIGDFVAGFEYFGLKSYPLTYKMLDLINENAEIFVTIIVVFFSGELVWRDRGSKINEVIDATPHTSFTSLAAKAISLVGIASIIHIVLIFFSALYQLLNGFTRVEFDVYFLDFLYGNFPLYMVMSGIMIFVQVLLNNRYVGYFIGLLLVYGTRIVFSIIDVESNMLLVFGGPSIRYSDMNSFGPGLKGAIWFNLYWMLFSLVCLFLAGILWNRGLLTGLFDKIKHAKKNISKPIIAGFALSLAAFITVGSYVYYNTQVLNTYRTSDVREELAVKYEKTYKKYDGIPMPKITDAKYNIDIFPKERNAKVNAKLVLTNENEVAIDSLHFILDDDWETELLIPNSTKVLYDEEFGYVIYKLESPLQPEQSLAIEIKNSYTTKGFKNTRGSASIVNNGTFLNNGEILPSFGYQKGGEISDKNTRKKYGLPPKDRTPALSIQDTTLLRKNYITDGTGDYINVESVISTTSDQVAIAPGSLIKKWKKDGRSYYHYKLDQASLNFYSFISADFKIASRKWNGIDIEVYYDEKHPENVERMLDAVQRSLEYYTKNFGPYYHKQCRIIEFPRYASFAQAFPGTMPYSEAIGFVIDLENETENNVVDAVIAHEMGHQYWAHQLLGANMQGGTMLSESFAEYSSLMTMKGISKTPMKMREFLKYDHDRYLRGRTGETEKELPLYKVENQGYIHYGKGSVVLYALQDYIGEEKVNRSLRNFLAEYRYKSDPYPTSLDYLRHLKKVVPDSLNYLITDLFKEITLFDNRLKEASYSKKSNGKYEVSLQIESFKIKADSIGNERKVATKDWIDVGVYADDAEKKLLFEKRIRIDQPKMNVRFEVDTIPAKAAIDPRHLLIDRVYNDNIKRLKTTE</sequence>
<feature type="domain" description="Peptidase M1 membrane alanine aminopeptidase" evidence="2">
    <location>
        <begin position="868"/>
        <end position="1053"/>
    </location>
</feature>
<dbReference type="SUPFAM" id="SSF55486">
    <property type="entry name" value="Metalloproteases ('zincins'), catalytic domain"/>
    <property type="match status" value="1"/>
</dbReference>
<comment type="caution">
    <text evidence="3">The sequence shown here is derived from an EMBL/GenBank/DDBJ whole genome shotgun (WGS) entry which is preliminary data.</text>
</comment>
<dbReference type="InterPro" id="IPR050344">
    <property type="entry name" value="Peptidase_M1_aminopeptidases"/>
</dbReference>
<dbReference type="GO" id="GO:0042277">
    <property type="term" value="F:peptide binding"/>
    <property type="evidence" value="ECO:0007669"/>
    <property type="project" value="TreeGrafter"/>
</dbReference>
<feature type="transmembrane region" description="Helical" evidence="1">
    <location>
        <begin position="151"/>
        <end position="173"/>
    </location>
</feature>
<feature type="transmembrane region" description="Helical" evidence="1">
    <location>
        <begin position="59"/>
        <end position="80"/>
    </location>
</feature>
<dbReference type="GO" id="GO:0070006">
    <property type="term" value="F:metalloaminopeptidase activity"/>
    <property type="evidence" value="ECO:0007669"/>
    <property type="project" value="TreeGrafter"/>
</dbReference>
<feature type="transmembrane region" description="Helical" evidence="1">
    <location>
        <begin position="326"/>
        <end position="347"/>
    </location>
</feature>
<dbReference type="GO" id="GO:0008270">
    <property type="term" value="F:zinc ion binding"/>
    <property type="evidence" value="ECO:0007669"/>
    <property type="project" value="InterPro"/>
</dbReference>
<dbReference type="GO" id="GO:0005615">
    <property type="term" value="C:extracellular space"/>
    <property type="evidence" value="ECO:0007669"/>
    <property type="project" value="TreeGrafter"/>
</dbReference>
<name>A0A6M0CLA7_9FLAO</name>
<dbReference type="Gene3D" id="1.10.390.10">
    <property type="entry name" value="Neutral Protease Domain 2"/>
    <property type="match status" value="1"/>
</dbReference>
<keyword evidence="1" id="KW-0472">Membrane</keyword>
<feature type="transmembrane region" description="Helical" evidence="1">
    <location>
        <begin position="452"/>
        <end position="469"/>
    </location>
</feature>
<dbReference type="RefSeq" id="WP_164033339.1">
    <property type="nucleotide sequence ID" value="NZ_JAABOQ010000006.1"/>
</dbReference>